<keyword evidence="2" id="KW-1185">Reference proteome</keyword>
<proteinExistence type="predicted"/>
<protein>
    <submittedName>
        <fullName evidence="1">Uncharacterized protein</fullName>
    </submittedName>
</protein>
<gene>
    <name evidence="1" type="ORF">GCM10012278_39670</name>
</gene>
<comment type="caution">
    <text evidence="1">The sequence shown here is derived from an EMBL/GenBank/DDBJ whole genome shotgun (WGS) entry which is preliminary data.</text>
</comment>
<dbReference type="RefSeq" id="WP_189140117.1">
    <property type="nucleotide sequence ID" value="NZ_BMNK01000006.1"/>
</dbReference>
<name>A0A918A801_9ACTN</name>
<sequence>MQPVHRVTITKTTERHKIHSSKGAFIREIDRRFRWSERPCGLHEVAESTGEGPATQSRA</sequence>
<dbReference type="AlphaFoldDB" id="A0A918A801"/>
<reference evidence="1" key="1">
    <citation type="journal article" date="2014" name="Int. J. Syst. Evol. Microbiol.">
        <title>Complete genome sequence of Corynebacterium casei LMG S-19264T (=DSM 44701T), isolated from a smear-ripened cheese.</title>
        <authorList>
            <consortium name="US DOE Joint Genome Institute (JGI-PGF)"/>
            <person name="Walter F."/>
            <person name="Albersmeier A."/>
            <person name="Kalinowski J."/>
            <person name="Ruckert C."/>
        </authorList>
    </citation>
    <scope>NUCLEOTIDE SEQUENCE</scope>
    <source>
        <strain evidence="1">CGMCC 4.7430</strain>
    </source>
</reference>
<dbReference type="Proteomes" id="UP000660745">
    <property type="component" value="Unassembled WGS sequence"/>
</dbReference>
<reference evidence="1" key="2">
    <citation type="submission" date="2020-09" db="EMBL/GenBank/DDBJ databases">
        <authorList>
            <person name="Sun Q."/>
            <person name="Zhou Y."/>
        </authorList>
    </citation>
    <scope>NUCLEOTIDE SEQUENCE</scope>
    <source>
        <strain evidence="1">CGMCC 4.7430</strain>
    </source>
</reference>
<evidence type="ECO:0000313" key="1">
    <source>
        <dbReference type="EMBL" id="GGP08341.1"/>
    </source>
</evidence>
<dbReference type="EMBL" id="BMNK01000006">
    <property type="protein sequence ID" value="GGP08341.1"/>
    <property type="molecule type" value="Genomic_DNA"/>
</dbReference>
<evidence type="ECO:0000313" key="2">
    <source>
        <dbReference type="Proteomes" id="UP000660745"/>
    </source>
</evidence>
<accession>A0A918A801</accession>
<organism evidence="1 2">
    <name type="scientific">Nonomuraea glycinis</name>
    <dbReference type="NCBI Taxonomy" id="2047744"/>
    <lineage>
        <taxon>Bacteria</taxon>
        <taxon>Bacillati</taxon>
        <taxon>Actinomycetota</taxon>
        <taxon>Actinomycetes</taxon>
        <taxon>Streptosporangiales</taxon>
        <taxon>Streptosporangiaceae</taxon>
        <taxon>Nonomuraea</taxon>
    </lineage>
</organism>